<dbReference type="GO" id="GO:0006367">
    <property type="term" value="P:transcription initiation at RNA polymerase II promoter"/>
    <property type="evidence" value="ECO:0000318"/>
    <property type="project" value="GO_Central"/>
</dbReference>
<feature type="compositionally biased region" description="Acidic residues" evidence="15">
    <location>
        <begin position="369"/>
        <end position="382"/>
    </location>
</feature>
<dbReference type="InterPro" id="IPR002853">
    <property type="entry name" value="TFIIE_asu"/>
</dbReference>
<keyword evidence="5" id="KW-0863">Zinc-finger</keyword>
<keyword evidence="20" id="KW-1267">Proteomics identification</keyword>
<dbReference type="InterPro" id="IPR024550">
    <property type="entry name" value="TFIIEa/SarR/Rpc3_HTH_dom"/>
</dbReference>
<evidence type="ECO:0000256" key="6">
    <source>
        <dbReference type="ARBA" id="ARBA00022833"/>
    </source>
</evidence>
<comment type="function">
    <text evidence="11">Recruits TFIIH to the initiation complex and stimulates the RNA polymerase II C-terminal domain kinase and DNA-dependent ATPase activities of TFIIH. Both TFIIH and TFIIE are required for promoter clearance by RNA polymerase.</text>
</comment>
<dbReference type="EMBL" id="ABJB010283930">
    <property type="status" value="NOT_ANNOTATED_CDS"/>
    <property type="molecule type" value="Genomic_DNA"/>
</dbReference>
<comment type="similarity">
    <text evidence="2">Belongs to the TFIIE alpha subunit family.</text>
</comment>
<feature type="region of interest" description="Disordered" evidence="15">
    <location>
        <begin position="213"/>
        <end position="249"/>
    </location>
</feature>
<keyword evidence="4" id="KW-0479">Metal-binding</keyword>
<evidence type="ECO:0000313" key="19">
    <source>
        <dbReference type="Proteomes" id="UP000001555"/>
    </source>
</evidence>
<dbReference type="FunCoup" id="B7P1M1">
    <property type="interactions" value="1719"/>
</dbReference>
<keyword evidence="7" id="KW-0007">Acetylation</keyword>
<evidence type="ECO:0000313" key="17">
    <source>
        <dbReference type="EMBL" id="EEC00493.1"/>
    </source>
</evidence>
<dbReference type="Gene3D" id="3.30.40.10">
    <property type="entry name" value="Zinc/RING finger domain, C3HC4 (zinc finger)"/>
    <property type="match status" value="1"/>
</dbReference>
<dbReference type="InterPro" id="IPR013083">
    <property type="entry name" value="Znf_RING/FYVE/PHD"/>
</dbReference>
<gene>
    <name evidence="17" type="ORF">IscW_ISCW015578</name>
</gene>
<evidence type="ECO:0000256" key="2">
    <source>
        <dbReference type="ARBA" id="ARBA00008947"/>
    </source>
</evidence>
<feature type="domain" description="HTH TFE/IIEalpha-type" evidence="16">
    <location>
        <begin position="15"/>
        <end position="105"/>
    </location>
</feature>
<organism>
    <name type="scientific">Ixodes scapularis</name>
    <name type="common">Black-legged tick</name>
    <name type="synonym">Deer tick</name>
    <dbReference type="NCBI Taxonomy" id="6945"/>
    <lineage>
        <taxon>Eukaryota</taxon>
        <taxon>Metazoa</taxon>
        <taxon>Ecdysozoa</taxon>
        <taxon>Arthropoda</taxon>
        <taxon>Chelicerata</taxon>
        <taxon>Arachnida</taxon>
        <taxon>Acari</taxon>
        <taxon>Parasitiformes</taxon>
        <taxon>Ixodida</taxon>
        <taxon>Ixodoidea</taxon>
        <taxon>Ixodidae</taxon>
        <taxon>Ixodinae</taxon>
        <taxon>Ixodes</taxon>
    </lineage>
</organism>
<evidence type="ECO:0000256" key="9">
    <source>
        <dbReference type="ARBA" id="ARBA00023163"/>
    </source>
</evidence>
<accession>B7P1M1</accession>
<keyword evidence="3" id="KW-0597">Phosphoprotein</keyword>
<comment type="subcellular location">
    <subcellularLocation>
        <location evidence="1">Nucleus</location>
    </subcellularLocation>
</comment>
<keyword evidence="17" id="KW-0396">Initiation factor</keyword>
<evidence type="ECO:0000259" key="16">
    <source>
        <dbReference type="PROSITE" id="PS51344"/>
    </source>
</evidence>
<evidence type="ECO:0000256" key="12">
    <source>
        <dbReference type="ARBA" id="ARBA00065242"/>
    </source>
</evidence>
<evidence type="ECO:0000256" key="7">
    <source>
        <dbReference type="ARBA" id="ARBA00022990"/>
    </source>
</evidence>
<dbReference type="Pfam" id="PF02002">
    <property type="entry name" value="TFIIE_alpha"/>
    <property type="match status" value="1"/>
</dbReference>
<comment type="subunit">
    <text evidence="12">Tetramer of two alpha and two beta chains. Interacts with TAF6/TAFII80. Interacts with ATF7IP. Interacts with SND1. Part of TBP-based Pol II pre-initiation complex (PIC), in which Pol II core assembles with general transcription factors and other specific initiation factors including GTF2E1, GTF2E2, GTF2F1, GTF2F2, TCEA1, ERCC2, ERCC3, GTF2H2, GTF2H3, GTF2H4, GTF2H5, GTF2A1, GTF2A2, GTF2B and TBP; this large multi-subunit PIC complex mediates DNA unwinding and targets Pol II core to the transcription start site where the first phosphodiester bond forms.</text>
</comment>
<feature type="compositionally biased region" description="Polar residues" evidence="15">
    <location>
        <begin position="342"/>
        <end position="351"/>
    </location>
</feature>
<keyword evidence="19" id="KW-1185">Reference proteome</keyword>
<evidence type="ECO:0000256" key="14">
    <source>
        <dbReference type="ARBA" id="ARBA00080958"/>
    </source>
</evidence>
<dbReference type="InParanoid" id="B7P1M1"/>
<evidence type="ECO:0000256" key="13">
    <source>
        <dbReference type="ARBA" id="ARBA00073913"/>
    </source>
</evidence>
<evidence type="ECO:0000256" key="1">
    <source>
        <dbReference type="ARBA" id="ARBA00004123"/>
    </source>
</evidence>
<feature type="compositionally biased region" description="Basic and acidic residues" evidence="15">
    <location>
        <begin position="332"/>
        <end position="341"/>
    </location>
</feature>
<dbReference type="HOGENOM" id="CLU_051021_1_0_1"/>
<evidence type="ECO:0000256" key="10">
    <source>
        <dbReference type="ARBA" id="ARBA00023242"/>
    </source>
</evidence>
<dbReference type="STRING" id="6945.B7P1M1"/>
<dbReference type="OrthoDB" id="361102at2759"/>
<dbReference type="AlphaFoldDB" id="B7P1M1"/>
<name>B7P1M1_IXOSC</name>
<reference evidence="18" key="2">
    <citation type="submission" date="2020-05" db="UniProtKB">
        <authorList>
            <consortium name="EnsemblMetazoa"/>
        </authorList>
    </citation>
    <scope>IDENTIFICATION</scope>
    <source>
        <strain evidence="18">wikel</strain>
    </source>
</reference>
<dbReference type="VEuPathDB" id="VectorBase:ISCI015578"/>
<evidence type="ECO:0000313" key="18">
    <source>
        <dbReference type="EnsemblMetazoa" id="ISCW015578-PA"/>
    </source>
</evidence>
<dbReference type="Proteomes" id="UP000001555">
    <property type="component" value="Unassembled WGS sequence"/>
</dbReference>
<dbReference type="SMART" id="SM00531">
    <property type="entry name" value="TFIIE"/>
    <property type="match status" value="1"/>
</dbReference>
<feature type="region of interest" description="Disordered" evidence="15">
    <location>
        <begin position="322"/>
        <end position="387"/>
    </location>
</feature>
<dbReference type="InterPro" id="IPR039997">
    <property type="entry name" value="TFE"/>
</dbReference>
<dbReference type="GO" id="GO:0003743">
    <property type="term" value="F:translation initiation factor activity"/>
    <property type="evidence" value="ECO:0007669"/>
    <property type="project" value="UniProtKB-KW"/>
</dbReference>
<dbReference type="VEuPathDB" id="VectorBase:ISCP_033456"/>
<dbReference type="PANTHER" id="PTHR13097:SF7">
    <property type="entry name" value="GENERAL TRANSCRIPTION FACTOR IIE SUBUNIT 1"/>
    <property type="match status" value="1"/>
</dbReference>
<sequence>MDGAGEVVTEVPSSLKKLVRLATRGFYSTEHVIVVDMLIRNPCVKEDDLADLLKLEKKQLRAVVATLKSDRFVKVRLRMETGSDGKATRQNYYYINYKVFVNVVKYKLDHMRRKIETEERDSTSRASFRCTGCDKSFTDLEADRLLDFASGQFRCSYCSAPVEEDQDGLPRQDSRLLLARFNDQIQPLYTLLRELDDVRLAPQLLEPEPTDLSQLFKNRGGRGSPQPQGAGSRGRVDGTWSGDATRHQGGANQASISVSLGEAGPAAPALPQRETPVWLARSTVLDTAAATPTAVREEAAPVLAEQGAKPHSAIMEALLAHEKQEAAQPPRDSSDSEDGHGNSKTSVSSHVFSPPDALSTMPEQTQDAQSEEEDDDEEEEETQVMVEGVPVALQHVTEEMVSRMTPAEKEDYIRLRQELYSMMYD</sequence>
<keyword evidence="10" id="KW-0539">Nucleus</keyword>
<dbReference type="SUPFAM" id="SSF57783">
    <property type="entry name" value="Zinc beta-ribbon"/>
    <property type="match status" value="1"/>
</dbReference>
<evidence type="ECO:0000256" key="4">
    <source>
        <dbReference type="ARBA" id="ARBA00022723"/>
    </source>
</evidence>
<dbReference type="Pfam" id="PF11521">
    <property type="entry name" value="TFIIE-A_C"/>
    <property type="match status" value="1"/>
</dbReference>
<dbReference type="EnsemblMetazoa" id="ISCW015578-RA">
    <property type="protein sequence ID" value="ISCW015578-PA"/>
    <property type="gene ID" value="ISCW015578"/>
</dbReference>
<keyword evidence="8" id="KW-0805">Transcription regulation</keyword>
<dbReference type="PROSITE" id="PS51344">
    <property type="entry name" value="HTH_TFE_IIE"/>
    <property type="match status" value="1"/>
</dbReference>
<reference evidence="17 19" key="1">
    <citation type="submission" date="2008-03" db="EMBL/GenBank/DDBJ databases">
        <title>Annotation of Ixodes scapularis.</title>
        <authorList>
            <consortium name="Ixodes scapularis Genome Project Consortium"/>
            <person name="Caler E."/>
            <person name="Hannick L.I."/>
            <person name="Bidwell S."/>
            <person name="Joardar V."/>
            <person name="Thiagarajan M."/>
            <person name="Amedeo P."/>
            <person name="Galinsky K.J."/>
            <person name="Schobel S."/>
            <person name="Inman J."/>
            <person name="Hostetler J."/>
            <person name="Miller J."/>
            <person name="Hammond M."/>
            <person name="Megy K."/>
            <person name="Lawson D."/>
            <person name="Kodira C."/>
            <person name="Sutton G."/>
            <person name="Meyer J."/>
            <person name="Hill C.A."/>
            <person name="Birren B."/>
            <person name="Nene V."/>
            <person name="Collins F."/>
            <person name="Alarcon-Chaidez F."/>
            <person name="Wikel S."/>
            <person name="Strausberg R."/>
        </authorList>
    </citation>
    <scope>NUCLEOTIDE SEQUENCE [LARGE SCALE GENOMIC DNA]</scope>
    <source>
        <strain evidence="19">Wikel</strain>
        <strain evidence="17">Wikel colony</strain>
    </source>
</reference>
<evidence type="ECO:0000256" key="11">
    <source>
        <dbReference type="ARBA" id="ARBA00025581"/>
    </source>
</evidence>
<dbReference type="InterPro" id="IPR017919">
    <property type="entry name" value="TFIIE/TFIIEa_HTH"/>
</dbReference>
<dbReference type="PANTHER" id="PTHR13097">
    <property type="entry name" value="TRANSCRIPTION INITIATION FACTOR IIE, ALPHA SUBUNIT"/>
    <property type="match status" value="1"/>
</dbReference>
<dbReference type="VEuPathDB" id="VectorBase:ISCW015578"/>
<evidence type="ECO:0007829" key="20">
    <source>
        <dbReference type="PeptideAtlas" id="B7P1M1"/>
    </source>
</evidence>
<dbReference type="Gene3D" id="6.10.140.1250">
    <property type="match status" value="1"/>
</dbReference>
<evidence type="ECO:0000256" key="15">
    <source>
        <dbReference type="SAM" id="MobiDB-lite"/>
    </source>
</evidence>
<dbReference type="GO" id="GO:0005673">
    <property type="term" value="C:transcription factor TFIIE complex"/>
    <property type="evidence" value="ECO:0000318"/>
    <property type="project" value="GO_Central"/>
</dbReference>
<evidence type="ECO:0000256" key="8">
    <source>
        <dbReference type="ARBA" id="ARBA00023015"/>
    </source>
</evidence>
<dbReference type="GO" id="GO:0008270">
    <property type="term" value="F:zinc ion binding"/>
    <property type="evidence" value="ECO:0007669"/>
    <property type="project" value="UniProtKB-KW"/>
</dbReference>
<proteinExistence type="evidence at protein level"/>
<dbReference type="EMBL" id="DS616928">
    <property type="protein sequence ID" value="EEC00493.1"/>
    <property type="molecule type" value="Genomic_DNA"/>
</dbReference>
<keyword evidence="17" id="KW-0648">Protein biosynthesis</keyword>
<protein>
    <recommendedName>
        <fullName evidence="13">General transcription factor IIE subunit 1</fullName>
    </recommendedName>
    <alternativeName>
        <fullName evidence="14">Transcription initiation factor IIE subunit alpha</fullName>
    </alternativeName>
</protein>
<keyword evidence="9" id="KW-0804">Transcription</keyword>
<evidence type="ECO:0000256" key="3">
    <source>
        <dbReference type="ARBA" id="ARBA00022553"/>
    </source>
</evidence>
<dbReference type="FunFam" id="3.30.40.10:FF:000087">
    <property type="entry name" value="General transcription factor IIE subunit 1"/>
    <property type="match status" value="1"/>
</dbReference>
<dbReference type="InterPro" id="IPR021600">
    <property type="entry name" value="TFIIE_asu_C"/>
</dbReference>
<keyword evidence="6" id="KW-0862">Zinc</keyword>
<dbReference type="PaxDb" id="6945-B7P1M1"/>
<evidence type="ECO:0000256" key="5">
    <source>
        <dbReference type="ARBA" id="ARBA00022771"/>
    </source>
</evidence>